<dbReference type="EC" id="4.1.2.13" evidence="4"/>
<evidence type="ECO:0000256" key="5">
    <source>
        <dbReference type="ARBA" id="ARBA00022692"/>
    </source>
</evidence>
<dbReference type="GO" id="GO:0006096">
    <property type="term" value="P:glycolytic process"/>
    <property type="evidence" value="ECO:0007669"/>
    <property type="project" value="UniProtKB-UniPathway"/>
</dbReference>
<evidence type="ECO:0000313" key="13">
    <source>
        <dbReference type="WBParaSite" id="HPBE_0001431201-mRNA-1"/>
    </source>
</evidence>
<dbReference type="UniPathway" id="UPA00109">
    <property type="reaction ID" value="UER00183"/>
</dbReference>
<dbReference type="SUPFAM" id="SSF51569">
    <property type="entry name" value="Aldolase"/>
    <property type="match status" value="1"/>
</dbReference>
<evidence type="ECO:0000256" key="7">
    <source>
        <dbReference type="ARBA" id="ARBA00023136"/>
    </source>
</evidence>
<keyword evidence="9" id="KW-0456">Lyase</keyword>
<dbReference type="InterPro" id="IPR000276">
    <property type="entry name" value="GPCR_Rhodpsn"/>
</dbReference>
<dbReference type="Gene3D" id="3.20.20.70">
    <property type="entry name" value="Aldolase class I"/>
    <property type="match status" value="1"/>
</dbReference>
<keyword evidence="7 10" id="KW-0472">Membrane</keyword>
<evidence type="ECO:0000256" key="9">
    <source>
        <dbReference type="ARBA" id="ARBA00023239"/>
    </source>
</evidence>
<feature type="transmembrane region" description="Helical" evidence="10">
    <location>
        <begin position="112"/>
        <end position="135"/>
    </location>
</feature>
<accession>A0A183FZU6</accession>
<dbReference type="Proteomes" id="UP000050761">
    <property type="component" value="Unassembled WGS sequence"/>
</dbReference>
<evidence type="ECO:0000256" key="2">
    <source>
        <dbReference type="ARBA" id="ARBA00004714"/>
    </source>
</evidence>
<keyword evidence="6 10" id="KW-1133">Transmembrane helix</keyword>
<evidence type="ECO:0000313" key="12">
    <source>
        <dbReference type="Proteomes" id="UP000050761"/>
    </source>
</evidence>
<keyword evidence="12" id="KW-1185">Reference proteome</keyword>
<evidence type="ECO:0000256" key="6">
    <source>
        <dbReference type="ARBA" id="ARBA00022989"/>
    </source>
</evidence>
<dbReference type="InterPro" id="IPR019424">
    <property type="entry name" value="7TM_GPCR_Srsx"/>
</dbReference>
<evidence type="ECO:0000313" key="11">
    <source>
        <dbReference type="EMBL" id="VDO99223.1"/>
    </source>
</evidence>
<comment type="subcellular location">
    <subcellularLocation>
        <location evidence="1">Membrane</location>
    </subcellularLocation>
</comment>
<sequence length="256" mass="28415">MIAPTAYTITLLVWTIGDRTDREKVVCAVVAPLRMQLYDVFTRSTVVISILTLLCYALLLCLIRQFQINDDKMRTIYRSLLVISLFVIFGWLSTTLIGSGIRILHIDLDRLYVDLVAGIFVNVACAANIIGYYALSKEYRRALNSYVFCRRGRKAEGKKPTPDEVALITVTALQRSVPPAVPGIMFLSGGRSEDDANLNINRVMHVEVGRKGCGREGCRGRLLSQSAGELVGVTLQVHRNADKAASQSMFVTNHAY</sequence>
<dbReference type="WBParaSite" id="HPBE_0001431201-mRNA-1">
    <property type="protein sequence ID" value="HPBE_0001431201-mRNA-1"/>
    <property type="gene ID" value="HPBE_0001431201"/>
</dbReference>
<dbReference type="PANTHER" id="PTHR23360:SF5">
    <property type="entry name" value="G-PROTEIN COUPLED RECEPTORS FAMILY 1 PROFILE DOMAIN-CONTAINING PROTEIN"/>
    <property type="match status" value="1"/>
</dbReference>
<dbReference type="GO" id="GO:0004332">
    <property type="term" value="F:fructose-bisphosphate aldolase activity"/>
    <property type="evidence" value="ECO:0007669"/>
    <property type="project" value="UniProtKB-EC"/>
</dbReference>
<dbReference type="AlphaFoldDB" id="A0A183FZU6"/>
<feature type="transmembrane region" description="Helical" evidence="10">
    <location>
        <begin position="40"/>
        <end position="63"/>
    </location>
</feature>
<dbReference type="InterPro" id="IPR000741">
    <property type="entry name" value="FBA_I"/>
</dbReference>
<dbReference type="Pfam" id="PF00274">
    <property type="entry name" value="Glycolytic"/>
    <property type="match status" value="1"/>
</dbReference>
<dbReference type="SMART" id="SM01381">
    <property type="entry name" value="7TM_GPCR_Srsx"/>
    <property type="match status" value="1"/>
</dbReference>
<keyword evidence="5 10" id="KW-0812">Transmembrane</keyword>
<comment type="pathway">
    <text evidence="2">Carbohydrate degradation; glycolysis; D-glyceraldehyde 3-phosphate and glycerone phosphate from D-glucose: step 4/4.</text>
</comment>
<dbReference type="InterPro" id="IPR047130">
    <property type="entry name" value="7TM_GPCR_Srsx_nematod"/>
</dbReference>
<dbReference type="EMBL" id="UZAH01028306">
    <property type="protein sequence ID" value="VDO99223.1"/>
    <property type="molecule type" value="Genomic_DNA"/>
</dbReference>
<name>A0A183FZU6_HELPZ</name>
<dbReference type="InterPro" id="IPR013785">
    <property type="entry name" value="Aldolase_TIM"/>
</dbReference>
<dbReference type="SUPFAM" id="SSF81321">
    <property type="entry name" value="Family A G protein-coupled receptor-like"/>
    <property type="match status" value="1"/>
</dbReference>
<gene>
    <name evidence="11" type="ORF">HPBE_LOCUS14313</name>
</gene>
<dbReference type="GO" id="GO:0016020">
    <property type="term" value="C:membrane"/>
    <property type="evidence" value="ECO:0007669"/>
    <property type="project" value="UniProtKB-SubCell"/>
</dbReference>
<evidence type="ECO:0000256" key="3">
    <source>
        <dbReference type="ARBA" id="ARBA00010387"/>
    </source>
</evidence>
<keyword evidence="8" id="KW-0324">Glycolysis</keyword>
<protein>
    <recommendedName>
        <fullName evidence="4">fructose-bisphosphate aldolase</fullName>
        <ecNumber evidence="4">4.1.2.13</ecNumber>
    </recommendedName>
</protein>
<evidence type="ECO:0000256" key="1">
    <source>
        <dbReference type="ARBA" id="ARBA00004370"/>
    </source>
</evidence>
<organism evidence="12 13">
    <name type="scientific">Heligmosomoides polygyrus</name>
    <name type="common">Parasitic roundworm</name>
    <dbReference type="NCBI Taxonomy" id="6339"/>
    <lineage>
        <taxon>Eukaryota</taxon>
        <taxon>Metazoa</taxon>
        <taxon>Ecdysozoa</taxon>
        <taxon>Nematoda</taxon>
        <taxon>Chromadorea</taxon>
        <taxon>Rhabditida</taxon>
        <taxon>Rhabditina</taxon>
        <taxon>Rhabditomorpha</taxon>
        <taxon>Strongyloidea</taxon>
        <taxon>Heligmosomidae</taxon>
        <taxon>Heligmosomoides</taxon>
    </lineage>
</organism>
<dbReference type="OrthoDB" id="5820127at2759"/>
<comment type="similarity">
    <text evidence="3">Belongs to the class I fructose-bisphosphate aldolase family.</text>
</comment>
<accession>A0A3P8B3U9</accession>
<dbReference type="Gene3D" id="1.20.1070.10">
    <property type="entry name" value="Rhodopsin 7-helix transmembrane proteins"/>
    <property type="match status" value="1"/>
</dbReference>
<proteinExistence type="inferred from homology"/>
<reference evidence="11 12" key="1">
    <citation type="submission" date="2018-11" db="EMBL/GenBank/DDBJ databases">
        <authorList>
            <consortium name="Pathogen Informatics"/>
        </authorList>
    </citation>
    <scope>NUCLEOTIDE SEQUENCE [LARGE SCALE GENOMIC DNA]</scope>
</reference>
<evidence type="ECO:0000256" key="8">
    <source>
        <dbReference type="ARBA" id="ARBA00023152"/>
    </source>
</evidence>
<dbReference type="GO" id="GO:0004930">
    <property type="term" value="F:G protein-coupled receptor activity"/>
    <property type="evidence" value="ECO:0007669"/>
    <property type="project" value="InterPro"/>
</dbReference>
<evidence type="ECO:0000256" key="10">
    <source>
        <dbReference type="SAM" id="Phobius"/>
    </source>
</evidence>
<feature type="transmembrane region" description="Helical" evidence="10">
    <location>
        <begin position="75"/>
        <end position="92"/>
    </location>
</feature>
<reference evidence="13" key="2">
    <citation type="submission" date="2019-09" db="UniProtKB">
        <authorList>
            <consortium name="WormBaseParasite"/>
        </authorList>
    </citation>
    <scope>IDENTIFICATION</scope>
</reference>
<dbReference type="PANTHER" id="PTHR23360">
    <property type="entry name" value="G-PROTEIN COUPLED RECEPTORS FAMILY 1 PROFILE DOMAIN-CONTAINING PROTEIN-RELATED"/>
    <property type="match status" value="1"/>
</dbReference>
<evidence type="ECO:0000256" key="4">
    <source>
        <dbReference type="ARBA" id="ARBA00013068"/>
    </source>
</evidence>
<dbReference type="Pfam" id="PF10320">
    <property type="entry name" value="7TM_GPCR_Srsx"/>
    <property type="match status" value="1"/>
</dbReference>